<dbReference type="GeneID" id="55642107"/>
<dbReference type="Gene3D" id="3.40.1190.20">
    <property type="match status" value="1"/>
</dbReference>
<keyword evidence="3" id="KW-0418">Kinase</keyword>
<dbReference type="GO" id="GO:0009228">
    <property type="term" value="P:thiamine biosynthetic process"/>
    <property type="evidence" value="ECO:0007669"/>
    <property type="project" value="InterPro"/>
</dbReference>
<dbReference type="InterPro" id="IPR004399">
    <property type="entry name" value="HMP/HMP-P_kinase_dom"/>
</dbReference>
<dbReference type="GO" id="GO:0005829">
    <property type="term" value="C:cytosol"/>
    <property type="evidence" value="ECO:0007669"/>
    <property type="project" value="TreeGrafter"/>
</dbReference>
<keyword evidence="3" id="KW-0808">Transferase</keyword>
<dbReference type="RefSeq" id="WP_174631578.1">
    <property type="nucleotide sequence ID" value="NZ_CP049074.1"/>
</dbReference>
<dbReference type="GO" id="GO:0008902">
    <property type="term" value="F:hydroxymethylpyrimidine kinase activity"/>
    <property type="evidence" value="ECO:0007669"/>
    <property type="project" value="UniProtKB-EC"/>
</dbReference>
<reference evidence="3 4" key="1">
    <citation type="submission" date="2020-02" db="EMBL/GenBank/DDBJ databases">
        <title>Comparative genome analysis reveals the metabolism and evolution of the thermophilic archaeal genus Metallosphaera.</title>
        <authorList>
            <person name="Jiang C."/>
        </authorList>
    </citation>
    <scope>NUCLEOTIDE SEQUENCE [LARGE SCALE GENOMIC DNA]</scope>
    <source>
        <strain evidence="3 4">Ric-A</strain>
    </source>
</reference>
<dbReference type="Gene3D" id="3.40.225.10">
    <property type="entry name" value="Class II aldolase/adducin N-terminal domain"/>
    <property type="match status" value="1"/>
</dbReference>
<sequence>MKNVAMAIGGFDTGGGAGVESDIKTMEALGVHGVAVVSALTAQNTQGIREVLPVSADFFRREIEAILEDFQVKCIKTGMIYTPEQMKIIHQVLPGNIPVVVDPVIYAKDGTKLIADVESFKQYVIPKAFVITPNAIEAEILSGIKISGLKDQILASRKIHEMFSVPYVIVKGGHVVAEESVDVLYDGKDNVIFKSRRIEAKHTHGTGSVFASAICSMLAQGHSVENSTRVAKDLLDESIGFGLGIGKGVGPVDPIASLHRKIDKLKVLEDMVKFADFAENERKFHMLIPEVQSNLAHSIDPRYVRSLEDVATYRGRIIREWGGRVRVGMPAMFGFPTHTARLLLSVISKGSRANTLMNIRYDPNIVNSFKKLGYEVFEVDRTKEPEGPEGRTMNWLAEYVYSTLGKIPNVIFDRGKVGKEAMIRFWTSSIDEMVESLKSVLRDL</sequence>
<evidence type="ECO:0000259" key="2">
    <source>
        <dbReference type="Pfam" id="PF10120"/>
    </source>
</evidence>
<feature type="domain" description="Pyridoxamine kinase/Phosphomethylpyrimidine kinase" evidence="1">
    <location>
        <begin position="12"/>
        <end position="253"/>
    </location>
</feature>
<accession>A0A6N0NWD1</accession>
<dbReference type="KEGG" id="mten:GWK48_09145"/>
<dbReference type="CDD" id="cd01169">
    <property type="entry name" value="HMPP_kinase"/>
    <property type="match status" value="1"/>
</dbReference>
<dbReference type="AlphaFoldDB" id="A0A6N0NWD1"/>
<dbReference type="EC" id="2.7.4.7" evidence="3"/>
<dbReference type="InterPro" id="IPR013749">
    <property type="entry name" value="PM/HMP-P_kinase-1"/>
</dbReference>
<dbReference type="InterPro" id="IPR019293">
    <property type="entry name" value="ThiN"/>
</dbReference>
<gene>
    <name evidence="3" type="primary">thiD</name>
    <name evidence="3" type="ORF">GWK48_09145</name>
</gene>
<keyword evidence="4" id="KW-1185">Reference proteome</keyword>
<protein>
    <submittedName>
        <fullName evidence="3">Bifunctional hydroxymethylpyrimidine kinase/phosphomethylpyrimidine kinase</fullName>
        <ecNumber evidence="3">2.7.1.49</ecNumber>
        <ecNumber evidence="3">2.7.4.7</ecNumber>
    </submittedName>
</protein>
<dbReference type="PANTHER" id="PTHR20858">
    <property type="entry name" value="PHOSPHOMETHYLPYRIMIDINE KINASE"/>
    <property type="match status" value="1"/>
</dbReference>
<dbReference type="Pfam" id="PF10120">
    <property type="entry name" value="ThiN"/>
    <property type="match status" value="1"/>
</dbReference>
<name>A0A6N0NWD1_9CREN</name>
<dbReference type="GO" id="GO:0008972">
    <property type="term" value="F:phosphomethylpyrimidine kinase activity"/>
    <property type="evidence" value="ECO:0007669"/>
    <property type="project" value="UniProtKB-EC"/>
</dbReference>
<dbReference type="PANTHER" id="PTHR20858:SF17">
    <property type="entry name" value="HYDROXYMETHYLPYRIMIDINE_PHOSPHOMETHYLPYRIMIDINE KINASE THI20-RELATED"/>
    <property type="match status" value="1"/>
</dbReference>
<dbReference type="InterPro" id="IPR029056">
    <property type="entry name" value="Ribokinase-like"/>
</dbReference>
<dbReference type="NCBIfam" id="TIGR00097">
    <property type="entry name" value="HMP-P_kinase"/>
    <property type="match status" value="1"/>
</dbReference>
<dbReference type="SUPFAM" id="SSF53639">
    <property type="entry name" value="AraD/HMP-PK domain-like"/>
    <property type="match status" value="1"/>
</dbReference>
<evidence type="ECO:0000313" key="3">
    <source>
        <dbReference type="EMBL" id="QKR00517.1"/>
    </source>
</evidence>
<dbReference type="Pfam" id="PF08543">
    <property type="entry name" value="Phos_pyr_kin"/>
    <property type="match status" value="1"/>
</dbReference>
<dbReference type="OrthoDB" id="43786at2157"/>
<dbReference type="InterPro" id="IPR036409">
    <property type="entry name" value="Aldolase_II/adducin_N_sf"/>
</dbReference>
<feature type="domain" description="Thiamine-phosphate synthase ThiN" evidence="2">
    <location>
        <begin position="271"/>
        <end position="438"/>
    </location>
</feature>
<dbReference type="Proteomes" id="UP000509301">
    <property type="component" value="Chromosome"/>
</dbReference>
<organism evidence="3 4">
    <name type="scientific">Metallosphaera tengchongensis</name>
    <dbReference type="NCBI Taxonomy" id="1532350"/>
    <lineage>
        <taxon>Archaea</taxon>
        <taxon>Thermoproteota</taxon>
        <taxon>Thermoprotei</taxon>
        <taxon>Sulfolobales</taxon>
        <taxon>Sulfolobaceae</taxon>
        <taxon>Metallosphaera</taxon>
    </lineage>
</organism>
<evidence type="ECO:0000259" key="1">
    <source>
        <dbReference type="Pfam" id="PF08543"/>
    </source>
</evidence>
<evidence type="ECO:0000313" key="4">
    <source>
        <dbReference type="Proteomes" id="UP000509301"/>
    </source>
</evidence>
<dbReference type="EMBL" id="CP049074">
    <property type="protein sequence ID" value="QKR00517.1"/>
    <property type="molecule type" value="Genomic_DNA"/>
</dbReference>
<dbReference type="SUPFAM" id="SSF53613">
    <property type="entry name" value="Ribokinase-like"/>
    <property type="match status" value="1"/>
</dbReference>
<dbReference type="EC" id="2.7.1.49" evidence="3"/>
<proteinExistence type="predicted"/>